<proteinExistence type="predicted"/>
<feature type="non-terminal residue" evidence="1">
    <location>
        <position position="1"/>
    </location>
</feature>
<dbReference type="AlphaFoldDB" id="A0A1J8P3Z6"/>
<accession>A0A1J8P3Z6</accession>
<organism evidence="1 2">
    <name type="scientific">Bathymodiolus thermophilus thioautotrophic gill symbiont</name>
    <dbReference type="NCBI Taxonomy" id="2360"/>
    <lineage>
        <taxon>Bacteria</taxon>
        <taxon>Pseudomonadati</taxon>
        <taxon>Pseudomonadota</taxon>
        <taxon>Gammaproteobacteria</taxon>
        <taxon>sulfur-oxidizing symbionts</taxon>
    </lineage>
</organism>
<name>A0A1J8P3Z6_9GAMM</name>
<sequence length="64" mass="7483">KKTTKTSGFQNLYFSKKIKKSAKKNPIFLSEKTPILIFAFFVKKRHDNPQGTVYNHSFSTKKRC</sequence>
<evidence type="ECO:0000313" key="2">
    <source>
        <dbReference type="Proteomes" id="UP000182798"/>
    </source>
</evidence>
<reference evidence="2" key="1">
    <citation type="submission" date="2016-09" db="EMBL/GenBank/DDBJ databases">
        <title>Genome Sequence of Bathymodiolus thermophilus sulfur-oxidizing gill endosymbiont.</title>
        <authorList>
            <person name="Ponnudurai R."/>
            <person name="Kleiner M."/>
            <person name="Sayavedra L."/>
            <person name="Thuermer A."/>
            <person name="Felbeck H."/>
            <person name="Schlueter R."/>
            <person name="Schweder T."/>
            <person name="Markert S."/>
        </authorList>
    </citation>
    <scope>NUCLEOTIDE SEQUENCE [LARGE SCALE GENOMIC DNA]</scope>
    <source>
        <strain evidence="2">BAT/CrabSpa'14</strain>
    </source>
</reference>
<gene>
    <name evidence="1" type="ORF">BGC33_00255</name>
</gene>
<dbReference type="EMBL" id="MIQH01000222">
    <property type="protein sequence ID" value="OJA03733.1"/>
    <property type="molecule type" value="Genomic_DNA"/>
</dbReference>
<dbReference type="Proteomes" id="UP000182798">
    <property type="component" value="Unassembled WGS sequence"/>
</dbReference>
<comment type="caution">
    <text evidence="1">The sequence shown here is derived from an EMBL/GenBank/DDBJ whole genome shotgun (WGS) entry which is preliminary data.</text>
</comment>
<protein>
    <submittedName>
        <fullName evidence="1">Uncharacterized protein</fullName>
    </submittedName>
</protein>
<evidence type="ECO:0000313" key="1">
    <source>
        <dbReference type="EMBL" id="OJA03733.1"/>
    </source>
</evidence>